<protein>
    <recommendedName>
        <fullName evidence="4">OTU domain-containing protein</fullName>
    </recommendedName>
</protein>
<dbReference type="CDD" id="cd22744">
    <property type="entry name" value="OTU"/>
    <property type="match status" value="1"/>
</dbReference>
<feature type="region of interest" description="Disordered" evidence="1">
    <location>
        <begin position="95"/>
        <end position="114"/>
    </location>
</feature>
<dbReference type="RefSeq" id="WP_262564810.1">
    <property type="nucleotide sequence ID" value="NZ_JAPFCC010000001.1"/>
</dbReference>
<reference evidence="2 3" key="1">
    <citation type="submission" date="2022-10" db="EMBL/GenBank/DDBJ databases">
        <title>High-quality genome sequences of two octocoral-associated bacteria, Endozoicomonas euniceicola EF212 and Endozoicomonas gorgoniicola PS125.</title>
        <authorList>
            <person name="Chiou Y.-J."/>
            <person name="Chen Y.-H."/>
        </authorList>
    </citation>
    <scope>NUCLEOTIDE SEQUENCE [LARGE SCALE GENOMIC DNA]</scope>
    <source>
        <strain evidence="2 3">PS125</strain>
    </source>
</reference>
<keyword evidence="3" id="KW-1185">Reference proteome</keyword>
<dbReference type="SUPFAM" id="SSF141571">
    <property type="entry name" value="Pentapeptide repeat-like"/>
    <property type="match status" value="1"/>
</dbReference>
<evidence type="ECO:0000313" key="2">
    <source>
        <dbReference type="EMBL" id="MCW7555044.1"/>
    </source>
</evidence>
<name>A0ABT3N1I0_9GAMM</name>
<gene>
    <name evidence="2" type="ORF">NX722_20945</name>
</gene>
<evidence type="ECO:0000256" key="1">
    <source>
        <dbReference type="SAM" id="MobiDB-lite"/>
    </source>
</evidence>
<dbReference type="Proteomes" id="UP001209854">
    <property type="component" value="Unassembled WGS sequence"/>
</dbReference>
<dbReference type="Gene3D" id="3.90.70.80">
    <property type="match status" value="1"/>
</dbReference>
<evidence type="ECO:0000313" key="3">
    <source>
        <dbReference type="Proteomes" id="UP001209854"/>
    </source>
</evidence>
<dbReference type="EMBL" id="JAPFCC010000001">
    <property type="protein sequence ID" value="MCW7555044.1"/>
    <property type="molecule type" value="Genomic_DNA"/>
</dbReference>
<organism evidence="2 3">
    <name type="scientific">Endozoicomonas gorgoniicola</name>
    <dbReference type="NCBI Taxonomy" id="1234144"/>
    <lineage>
        <taxon>Bacteria</taxon>
        <taxon>Pseudomonadati</taxon>
        <taxon>Pseudomonadota</taxon>
        <taxon>Gammaproteobacteria</taxon>
        <taxon>Oceanospirillales</taxon>
        <taxon>Endozoicomonadaceae</taxon>
        <taxon>Endozoicomonas</taxon>
    </lineage>
</organism>
<accession>A0ABT3N1I0</accession>
<sequence>MSLFKLLIVSLTLSIMSGICFAGKDRYFFNSYTLAYINEDLWIKLGLNKLMKDYYKPNSMSEREINRLLNKIIAAVKEDCSSVNDELSDTLCTHQPARNQETSDTADKQPSGSRNLLGRIRSTLAIMIPFWKTIKPEPQEIPVIWLIYPEIRSRLEELGIPISDSAFLGKLRIFDYLQLPEEITWSGLCLINFSFCATRIEKNTFENCKMVDLKIPSALFKQCSFSDCHFINTHYNEQTTFGQCNNIGSADTFSECSLVKVKNKESFFIRTFNAFYPDSKKKKPEVFLTSFCFDSTPSSSDQGTPEEQMGLTKRYKQKATRKFQSRSQRHYWEALNNFFDRNDIMALDVDGDGQCLYHSILTGLQERDFLDCTVGADGPDWVRQIIAGYLSTFANWVNGQNDHIPIENEVLPKIERISRIVEIYGRGVMDEVLNDAMNTDIWGSQQTTPFLAVIFSVPVLMVHNHGANLEAGITFPNGTTINDQDSLWQESLSDSLFLFFNGVNHWFTGNLAISTVQSYSGLR</sequence>
<evidence type="ECO:0008006" key="4">
    <source>
        <dbReference type="Google" id="ProtNLM"/>
    </source>
</evidence>
<comment type="caution">
    <text evidence="2">The sequence shown here is derived from an EMBL/GenBank/DDBJ whole genome shotgun (WGS) entry which is preliminary data.</text>
</comment>
<proteinExistence type="predicted"/>